<proteinExistence type="predicted"/>
<dbReference type="EMBL" id="JAUKUA010000004">
    <property type="protein sequence ID" value="KAK0716145.1"/>
    <property type="molecule type" value="Genomic_DNA"/>
</dbReference>
<reference evidence="2" key="1">
    <citation type="submission" date="2023-06" db="EMBL/GenBank/DDBJ databases">
        <title>Genome-scale phylogeny and comparative genomics of the fungal order Sordariales.</title>
        <authorList>
            <consortium name="Lawrence Berkeley National Laboratory"/>
            <person name="Hensen N."/>
            <person name="Bonometti L."/>
            <person name="Westerberg I."/>
            <person name="Brannstrom I.O."/>
            <person name="Guillou S."/>
            <person name="Cros-Aarteil S."/>
            <person name="Calhoun S."/>
            <person name="Haridas S."/>
            <person name="Kuo A."/>
            <person name="Mondo S."/>
            <person name="Pangilinan J."/>
            <person name="Riley R."/>
            <person name="Labutti K."/>
            <person name="Andreopoulos B."/>
            <person name="Lipzen A."/>
            <person name="Chen C."/>
            <person name="Yanf M."/>
            <person name="Daum C."/>
            <person name="Ng V."/>
            <person name="Clum A."/>
            <person name="Steindorff A."/>
            <person name="Ohm R."/>
            <person name="Martin F."/>
            <person name="Silar P."/>
            <person name="Natvig D."/>
            <person name="Lalanne C."/>
            <person name="Gautier V."/>
            <person name="Ament-Velasquez S.L."/>
            <person name="Kruys A."/>
            <person name="Hutchinson M.I."/>
            <person name="Powell A.J."/>
            <person name="Barry K."/>
            <person name="Miller A.N."/>
            <person name="Grigoriev I.V."/>
            <person name="Debuchy R."/>
            <person name="Gladieux P."/>
            <person name="Thoren M.H."/>
            <person name="Johannesson H."/>
        </authorList>
    </citation>
    <scope>NUCLEOTIDE SEQUENCE</scope>
    <source>
        <strain evidence="2">SMH4607-1</strain>
    </source>
</reference>
<dbReference type="InterPro" id="IPR025676">
    <property type="entry name" value="Clr5_dom"/>
</dbReference>
<dbReference type="AlphaFoldDB" id="A0AA40AHY8"/>
<comment type="caution">
    <text evidence="2">The sequence shown here is derived from an EMBL/GenBank/DDBJ whole genome shotgun (WGS) entry which is preliminary data.</text>
</comment>
<feature type="domain" description="Clr5" evidence="1">
    <location>
        <begin position="10"/>
        <end position="60"/>
    </location>
</feature>
<organism evidence="2 3">
    <name type="scientific">Lasiosphaeris hirsuta</name>
    <dbReference type="NCBI Taxonomy" id="260670"/>
    <lineage>
        <taxon>Eukaryota</taxon>
        <taxon>Fungi</taxon>
        <taxon>Dikarya</taxon>
        <taxon>Ascomycota</taxon>
        <taxon>Pezizomycotina</taxon>
        <taxon>Sordariomycetes</taxon>
        <taxon>Sordariomycetidae</taxon>
        <taxon>Sordariales</taxon>
        <taxon>Lasiosphaeriaceae</taxon>
        <taxon>Lasiosphaeris</taxon>
    </lineage>
</organism>
<sequence>MPTSSPEEERDWDRHQREIWRLYLFEGKPLKQVMQDMAQRHGFSPSKQQWIAKLKQWGCYKSLPKEGWRYVVHQARKRKLSNSDESGPCVVLSGVRLSREQVRNGMRNHCPGPTLKLPRYRCEQLLFRFRWEAFPL</sequence>
<dbReference type="Pfam" id="PF14420">
    <property type="entry name" value="Clr5"/>
    <property type="match status" value="1"/>
</dbReference>
<accession>A0AA40AHY8</accession>
<evidence type="ECO:0000259" key="1">
    <source>
        <dbReference type="Pfam" id="PF14420"/>
    </source>
</evidence>
<gene>
    <name evidence="2" type="ORF">B0H67DRAFT_257706</name>
</gene>
<dbReference type="PANTHER" id="PTHR38788:SF3">
    <property type="entry name" value="CLR5 DOMAIN-CONTAINING PROTEIN"/>
    <property type="match status" value="1"/>
</dbReference>
<dbReference type="Proteomes" id="UP001172102">
    <property type="component" value="Unassembled WGS sequence"/>
</dbReference>
<evidence type="ECO:0000313" key="2">
    <source>
        <dbReference type="EMBL" id="KAK0716145.1"/>
    </source>
</evidence>
<keyword evidence="3" id="KW-1185">Reference proteome</keyword>
<name>A0AA40AHY8_9PEZI</name>
<dbReference type="PANTHER" id="PTHR38788">
    <property type="entry name" value="CLR5 DOMAIN-CONTAINING PROTEIN"/>
    <property type="match status" value="1"/>
</dbReference>
<protein>
    <recommendedName>
        <fullName evidence="1">Clr5 domain-containing protein</fullName>
    </recommendedName>
</protein>
<evidence type="ECO:0000313" key="3">
    <source>
        <dbReference type="Proteomes" id="UP001172102"/>
    </source>
</evidence>